<protein>
    <submittedName>
        <fullName evidence="4">SDR family oxidoreductase</fullName>
    </submittedName>
</protein>
<evidence type="ECO:0000256" key="1">
    <source>
        <dbReference type="ARBA" id="ARBA00006484"/>
    </source>
</evidence>
<name>A0A5N7IIE5_9CLOT</name>
<dbReference type="GO" id="GO:0048038">
    <property type="term" value="F:quinone binding"/>
    <property type="evidence" value="ECO:0007669"/>
    <property type="project" value="TreeGrafter"/>
</dbReference>
<dbReference type="InterPro" id="IPR002347">
    <property type="entry name" value="SDR_fam"/>
</dbReference>
<dbReference type="InterPro" id="IPR036291">
    <property type="entry name" value="NAD(P)-bd_dom_sf"/>
</dbReference>
<dbReference type="PANTHER" id="PTHR42760:SF133">
    <property type="entry name" value="3-OXOACYL-[ACYL-CARRIER-PROTEIN] REDUCTASE"/>
    <property type="match status" value="1"/>
</dbReference>
<dbReference type="GO" id="GO:0016616">
    <property type="term" value="F:oxidoreductase activity, acting on the CH-OH group of donors, NAD or NADP as acceptor"/>
    <property type="evidence" value="ECO:0007669"/>
    <property type="project" value="TreeGrafter"/>
</dbReference>
<organism evidence="4 5">
    <name type="scientific">Clostridium estertheticum</name>
    <dbReference type="NCBI Taxonomy" id="238834"/>
    <lineage>
        <taxon>Bacteria</taxon>
        <taxon>Bacillati</taxon>
        <taxon>Bacillota</taxon>
        <taxon>Clostridia</taxon>
        <taxon>Eubacteriales</taxon>
        <taxon>Clostridiaceae</taxon>
        <taxon>Clostridium</taxon>
    </lineage>
</organism>
<dbReference type="RefSeq" id="WP_152749803.1">
    <property type="nucleotide sequence ID" value="NZ_SPSE01000009.1"/>
</dbReference>
<dbReference type="NCBIfam" id="NF004817">
    <property type="entry name" value="PRK06171.1"/>
    <property type="match status" value="1"/>
</dbReference>
<keyword evidence="2" id="KW-0560">Oxidoreductase</keyword>
<sequence>MNNKLSESKNWLNIDGKTIIVTGGNSGIGLHIVNELKENGANVVVADMNVETGKKDGVYNIKTNVTSIDSINAMVLETVKEYGKIDVLVNNAGINLPRLLVDVYSDEKKYEINEDSFNKMTAVNQKGIVFVTQAVVRDMLARKIQGVIINISSESGMEGSVGQSLYSATKGAVNSYTRSWAKELGKFGIKVVAIAPGINEKTGLTTPAYNEALAYTRNINVDQLDTGYEKSIPLGRVGKLDEIAYLVTFLASGKSGYITGTVINISGGKSRG</sequence>
<dbReference type="AlphaFoldDB" id="A0A5N7IIE5"/>
<dbReference type="CDD" id="cd05233">
    <property type="entry name" value="SDR_c"/>
    <property type="match status" value="1"/>
</dbReference>
<dbReference type="GO" id="GO:0006633">
    <property type="term" value="P:fatty acid biosynthetic process"/>
    <property type="evidence" value="ECO:0007669"/>
    <property type="project" value="TreeGrafter"/>
</dbReference>
<evidence type="ECO:0000256" key="2">
    <source>
        <dbReference type="ARBA" id="ARBA00023002"/>
    </source>
</evidence>
<dbReference type="SUPFAM" id="SSF51735">
    <property type="entry name" value="NAD(P)-binding Rossmann-fold domains"/>
    <property type="match status" value="1"/>
</dbReference>
<dbReference type="GO" id="GO:0008206">
    <property type="term" value="P:bile acid metabolic process"/>
    <property type="evidence" value="ECO:0007669"/>
    <property type="project" value="UniProtKB-ARBA"/>
</dbReference>
<comment type="caution">
    <text evidence="4">The sequence shown here is derived from an EMBL/GenBank/DDBJ whole genome shotgun (WGS) entry which is preliminary data.</text>
</comment>
<reference evidence="4 5" key="1">
    <citation type="journal article" date="2019" name="Lett. Appl. Microbiol.">
        <title>A case of 'blown pack' spoilage of vacuum-packaged pork likely associated with Clostridium estertheticum in Canada.</title>
        <authorList>
            <person name="Zhang P."/>
            <person name="Ward P."/>
            <person name="McMullen L.M."/>
            <person name="Yang X."/>
        </authorList>
    </citation>
    <scope>NUCLEOTIDE SEQUENCE [LARGE SCALE GENOMIC DNA]</scope>
    <source>
        <strain evidence="4 5">MA19</strain>
    </source>
</reference>
<dbReference type="PRINTS" id="PR00080">
    <property type="entry name" value="SDRFAMILY"/>
</dbReference>
<dbReference type="Pfam" id="PF00106">
    <property type="entry name" value="adh_short"/>
    <property type="match status" value="1"/>
</dbReference>
<gene>
    <name evidence="4" type="ORF">E4V82_01280</name>
</gene>
<evidence type="ECO:0000313" key="5">
    <source>
        <dbReference type="Proteomes" id="UP000342249"/>
    </source>
</evidence>
<dbReference type="Proteomes" id="UP000342249">
    <property type="component" value="Unassembled WGS sequence"/>
</dbReference>
<evidence type="ECO:0000313" key="4">
    <source>
        <dbReference type="EMBL" id="MPQ60748.1"/>
    </source>
</evidence>
<accession>A0A5N7IIE5</accession>
<dbReference type="PANTHER" id="PTHR42760">
    <property type="entry name" value="SHORT-CHAIN DEHYDROGENASES/REDUCTASES FAMILY MEMBER"/>
    <property type="match status" value="1"/>
</dbReference>
<dbReference type="InterPro" id="IPR020904">
    <property type="entry name" value="Sc_DH/Rdtase_CS"/>
</dbReference>
<dbReference type="PROSITE" id="PS00061">
    <property type="entry name" value="ADH_SHORT"/>
    <property type="match status" value="1"/>
</dbReference>
<evidence type="ECO:0000256" key="3">
    <source>
        <dbReference type="RuleBase" id="RU000363"/>
    </source>
</evidence>
<proteinExistence type="inferred from homology"/>
<dbReference type="FunFam" id="3.40.50.720:FF:000084">
    <property type="entry name" value="Short-chain dehydrogenase reductase"/>
    <property type="match status" value="1"/>
</dbReference>
<dbReference type="EMBL" id="SPSF01000008">
    <property type="protein sequence ID" value="MPQ60748.1"/>
    <property type="molecule type" value="Genomic_DNA"/>
</dbReference>
<dbReference type="PRINTS" id="PR00081">
    <property type="entry name" value="GDHRDH"/>
</dbReference>
<comment type="similarity">
    <text evidence="1 3">Belongs to the short-chain dehydrogenases/reductases (SDR) family.</text>
</comment>
<dbReference type="Gene3D" id="3.40.50.720">
    <property type="entry name" value="NAD(P)-binding Rossmann-like Domain"/>
    <property type="match status" value="1"/>
</dbReference>